<dbReference type="EMBL" id="JAUIZM010000011">
    <property type="protein sequence ID" value="KAK1355987.1"/>
    <property type="molecule type" value="Genomic_DNA"/>
</dbReference>
<dbReference type="PANTHER" id="PTHR32278">
    <property type="entry name" value="F-BOX DOMAIN-CONTAINING PROTEIN"/>
    <property type="match status" value="1"/>
</dbReference>
<dbReference type="AlphaFoldDB" id="A0AAD8GVA1"/>
<keyword evidence="2" id="KW-1185">Reference proteome</keyword>
<accession>A0AAD8GVA1</accession>
<evidence type="ECO:0000313" key="1">
    <source>
        <dbReference type="EMBL" id="KAK1355987.1"/>
    </source>
</evidence>
<proteinExistence type="predicted"/>
<dbReference type="InterPro" id="IPR025886">
    <property type="entry name" value="PP2-like"/>
</dbReference>
<sequence>MFEVCVRKIFQRRGEDDFLKGKPKTGTDHTNLWLDSWSGKMCLNCSYRDFIVTELDTDYWKKSFYGYPVLGHVVWLEIHMKINTSKLSPNTAYTAYLEFRLSDYVCYGIHLPIEASVGISGEEITKETVYFDHRIPMSESNCHCPYTKWMEAYLNLNFLPPPASLEVKLGDYFNKEGENRDVEIIMKEVKGGRHKFGIHFASIEMRPKRLANLKF</sequence>
<dbReference type="PANTHER" id="PTHR32278:SF111">
    <property type="entry name" value="F-BOX PROTEIN PP2-B12-RELATED"/>
    <property type="match status" value="1"/>
</dbReference>
<comment type="caution">
    <text evidence="1">The sequence shown here is derived from an EMBL/GenBank/DDBJ whole genome shotgun (WGS) entry which is preliminary data.</text>
</comment>
<reference evidence="1" key="2">
    <citation type="submission" date="2023-05" db="EMBL/GenBank/DDBJ databases">
        <authorList>
            <person name="Schelkunov M.I."/>
        </authorList>
    </citation>
    <scope>NUCLEOTIDE SEQUENCE</scope>
    <source>
        <strain evidence="1">Hsosn_3</strain>
        <tissue evidence="1">Leaf</tissue>
    </source>
</reference>
<name>A0AAD8GVA1_9APIA</name>
<organism evidence="1 2">
    <name type="scientific">Heracleum sosnowskyi</name>
    <dbReference type="NCBI Taxonomy" id="360622"/>
    <lineage>
        <taxon>Eukaryota</taxon>
        <taxon>Viridiplantae</taxon>
        <taxon>Streptophyta</taxon>
        <taxon>Embryophyta</taxon>
        <taxon>Tracheophyta</taxon>
        <taxon>Spermatophyta</taxon>
        <taxon>Magnoliopsida</taxon>
        <taxon>eudicotyledons</taxon>
        <taxon>Gunneridae</taxon>
        <taxon>Pentapetalae</taxon>
        <taxon>asterids</taxon>
        <taxon>campanulids</taxon>
        <taxon>Apiales</taxon>
        <taxon>Apiaceae</taxon>
        <taxon>Apioideae</taxon>
        <taxon>apioid superclade</taxon>
        <taxon>Tordylieae</taxon>
        <taxon>Tordyliinae</taxon>
        <taxon>Heracleum</taxon>
    </lineage>
</organism>
<dbReference type="Pfam" id="PF14299">
    <property type="entry name" value="PP2"/>
    <property type="match status" value="1"/>
</dbReference>
<gene>
    <name evidence="1" type="ORF">POM88_049243</name>
</gene>
<evidence type="ECO:0000313" key="2">
    <source>
        <dbReference type="Proteomes" id="UP001237642"/>
    </source>
</evidence>
<protein>
    <submittedName>
        <fullName evidence="1">Uncharacterized protein</fullName>
    </submittedName>
</protein>
<dbReference type="Proteomes" id="UP001237642">
    <property type="component" value="Unassembled WGS sequence"/>
</dbReference>
<reference evidence="1" key="1">
    <citation type="submission" date="2023-02" db="EMBL/GenBank/DDBJ databases">
        <title>Genome of toxic invasive species Heracleum sosnowskyi carries increased number of genes despite the absence of recent whole-genome duplications.</title>
        <authorList>
            <person name="Schelkunov M."/>
            <person name="Shtratnikova V."/>
            <person name="Makarenko M."/>
            <person name="Klepikova A."/>
            <person name="Omelchenko D."/>
            <person name="Novikova G."/>
            <person name="Obukhova E."/>
            <person name="Bogdanov V."/>
            <person name="Penin A."/>
            <person name="Logacheva M."/>
        </authorList>
    </citation>
    <scope>NUCLEOTIDE SEQUENCE</scope>
    <source>
        <strain evidence="1">Hsosn_3</strain>
        <tissue evidence="1">Leaf</tissue>
    </source>
</reference>